<evidence type="ECO:0000256" key="7">
    <source>
        <dbReference type="SAM" id="Phobius"/>
    </source>
</evidence>
<dbReference type="GO" id="GO:0016020">
    <property type="term" value="C:membrane"/>
    <property type="evidence" value="ECO:0007669"/>
    <property type="project" value="UniProtKB-SubCell"/>
</dbReference>
<feature type="transmembrane region" description="Helical" evidence="7">
    <location>
        <begin position="58"/>
        <end position="79"/>
    </location>
</feature>
<dbReference type="Proteomes" id="UP000010816">
    <property type="component" value="Chromosome"/>
</dbReference>
<dbReference type="CDD" id="cd06257">
    <property type="entry name" value="DnaJ"/>
    <property type="match status" value="1"/>
</dbReference>
<name>L0GWZ0_9GAMM</name>
<proteinExistence type="inferred from homology"/>
<dbReference type="PATRIC" id="fig|765912.4.peg.2515"/>
<evidence type="ECO:0000259" key="8">
    <source>
        <dbReference type="PROSITE" id="PS50076"/>
    </source>
</evidence>
<organism evidence="9 10">
    <name type="scientific">Thioflavicoccus mobilis 8321</name>
    <dbReference type="NCBI Taxonomy" id="765912"/>
    <lineage>
        <taxon>Bacteria</taxon>
        <taxon>Pseudomonadati</taxon>
        <taxon>Pseudomonadota</taxon>
        <taxon>Gammaproteobacteria</taxon>
        <taxon>Chromatiales</taxon>
        <taxon>Chromatiaceae</taxon>
        <taxon>Thioflavicoccus</taxon>
    </lineage>
</organism>
<comment type="similarity">
    <text evidence="6">Belongs to the TIM14 family.</text>
</comment>
<dbReference type="HOGENOM" id="CLU_017633_13_1_6"/>
<dbReference type="OrthoDB" id="581986at2"/>
<dbReference type="PANTHER" id="PTHR12763">
    <property type="match status" value="1"/>
</dbReference>
<dbReference type="Pfam" id="PF00226">
    <property type="entry name" value="DnaJ"/>
    <property type="match status" value="1"/>
</dbReference>
<keyword evidence="2 7" id="KW-0812">Transmembrane</keyword>
<dbReference type="eggNOG" id="COG2214">
    <property type="taxonomic scope" value="Bacteria"/>
</dbReference>
<evidence type="ECO:0000256" key="2">
    <source>
        <dbReference type="ARBA" id="ARBA00022692"/>
    </source>
</evidence>
<evidence type="ECO:0000256" key="5">
    <source>
        <dbReference type="ARBA" id="ARBA00023186"/>
    </source>
</evidence>
<dbReference type="EMBL" id="CP003051">
    <property type="protein sequence ID" value="AGA91283.1"/>
    <property type="molecule type" value="Genomic_DNA"/>
</dbReference>
<feature type="transmembrane region" description="Helical" evidence="7">
    <location>
        <begin position="6"/>
        <end position="22"/>
    </location>
</feature>
<feature type="domain" description="J" evidence="8">
    <location>
        <begin position="205"/>
        <end position="256"/>
    </location>
</feature>
<dbReference type="FunFam" id="1.10.287.110:FF:000001">
    <property type="entry name" value="Import inner membrane translocase subunit tim14"/>
    <property type="match status" value="1"/>
</dbReference>
<dbReference type="PRINTS" id="PR00625">
    <property type="entry name" value="JDOMAIN"/>
</dbReference>
<evidence type="ECO:0000256" key="4">
    <source>
        <dbReference type="ARBA" id="ARBA00023136"/>
    </source>
</evidence>
<evidence type="ECO:0000313" key="9">
    <source>
        <dbReference type="EMBL" id="AGA91283.1"/>
    </source>
</evidence>
<keyword evidence="4 7" id="KW-0472">Membrane</keyword>
<dbReference type="AlphaFoldDB" id="L0GWZ0"/>
<evidence type="ECO:0000256" key="1">
    <source>
        <dbReference type="ARBA" id="ARBA00004167"/>
    </source>
</evidence>
<evidence type="ECO:0000256" key="6">
    <source>
        <dbReference type="ARBA" id="ARBA00038105"/>
    </source>
</evidence>
<sequence length="256" mass="27657">MLARLIVLLVVLGAVLWAVRWFTRTPPQQVARVLRRGLLWGAIGILVLAAATGRLNPLFALLAAAVPLVLRGLALLRLVPVVQQVLRGLGITGASGTAAGVDAGAGRGDRGSSLRTQFFEMHLDHATGQMDGLVRKGGLRGRRLSALTIEQLIDLLDECRAADAQSATVLESYLDREHGEDWRARAQGRGERAAGPDFGQLSRQEACEILGVKATAGPDEIRTAHRRLMQKYHPDRGGSDYLAAKINAAKRRLLED</sequence>
<dbReference type="PANTHER" id="PTHR12763:SF28">
    <property type="entry name" value="GEO10507P1-RELATED"/>
    <property type="match status" value="1"/>
</dbReference>
<evidence type="ECO:0000256" key="3">
    <source>
        <dbReference type="ARBA" id="ARBA00022989"/>
    </source>
</evidence>
<dbReference type="SUPFAM" id="SSF46565">
    <property type="entry name" value="Chaperone J-domain"/>
    <property type="match status" value="1"/>
</dbReference>
<keyword evidence="3 7" id="KW-1133">Transmembrane helix</keyword>
<reference evidence="9 10" key="1">
    <citation type="submission" date="2011-09" db="EMBL/GenBank/DDBJ databases">
        <title>Complete sequence of chromosome of Thioflavicoccus mobilis 8321.</title>
        <authorList>
            <consortium name="US DOE Joint Genome Institute"/>
            <person name="Lucas S."/>
            <person name="Han J."/>
            <person name="Lapidus A."/>
            <person name="Cheng J.-F."/>
            <person name="Goodwin L."/>
            <person name="Pitluck S."/>
            <person name="Peters L."/>
            <person name="Ovchinnikova G."/>
            <person name="Lu M."/>
            <person name="Detter J.C."/>
            <person name="Han C."/>
            <person name="Tapia R."/>
            <person name="Land M."/>
            <person name="Hauser L."/>
            <person name="Kyrpides N."/>
            <person name="Ivanova N."/>
            <person name="Pagani I."/>
            <person name="Vogl K."/>
            <person name="Liu Z."/>
            <person name="Imhoff J."/>
            <person name="Thiel V."/>
            <person name="Frigaard N.-U."/>
            <person name="Bryant D."/>
            <person name="Woyke T."/>
        </authorList>
    </citation>
    <scope>NUCLEOTIDE SEQUENCE [LARGE SCALE GENOMIC DNA]</scope>
    <source>
        <strain evidence="9 10">8321</strain>
    </source>
</reference>
<accession>L0GWZ0</accession>
<gene>
    <name evidence="9" type="ORF">Thimo_2559</name>
</gene>
<feature type="transmembrane region" description="Helical" evidence="7">
    <location>
        <begin position="34"/>
        <end position="52"/>
    </location>
</feature>
<dbReference type="InterPro" id="IPR001623">
    <property type="entry name" value="DnaJ_domain"/>
</dbReference>
<keyword evidence="5" id="KW-0143">Chaperone</keyword>
<dbReference type="RefSeq" id="WP_015281416.1">
    <property type="nucleotide sequence ID" value="NC_019940.1"/>
</dbReference>
<dbReference type="InterPro" id="IPR036869">
    <property type="entry name" value="J_dom_sf"/>
</dbReference>
<protein>
    <submittedName>
        <fullName evidence="9">DnaJ-class molecular chaperone with C-terminal Zn finger domain</fullName>
    </submittedName>
</protein>
<dbReference type="Gene3D" id="1.10.287.110">
    <property type="entry name" value="DnaJ domain"/>
    <property type="match status" value="1"/>
</dbReference>
<dbReference type="KEGG" id="tmb:Thimo_2559"/>
<dbReference type="PROSITE" id="PS50076">
    <property type="entry name" value="DNAJ_2"/>
    <property type="match status" value="1"/>
</dbReference>
<dbReference type="SMART" id="SM00271">
    <property type="entry name" value="DnaJ"/>
    <property type="match status" value="1"/>
</dbReference>
<dbReference type="STRING" id="765912.Thimo_2559"/>
<comment type="subcellular location">
    <subcellularLocation>
        <location evidence="1">Membrane</location>
        <topology evidence="1">Single-pass membrane protein</topology>
    </subcellularLocation>
</comment>
<keyword evidence="10" id="KW-1185">Reference proteome</keyword>
<evidence type="ECO:0000313" key="10">
    <source>
        <dbReference type="Proteomes" id="UP000010816"/>
    </source>
</evidence>